<keyword evidence="8" id="KW-0028">Amino-acid biosynthesis</keyword>
<keyword evidence="12" id="KW-1185">Reference proteome</keyword>
<evidence type="ECO:0000259" key="10">
    <source>
        <dbReference type="PROSITE" id="PS51278"/>
    </source>
</evidence>
<dbReference type="Pfam" id="PF00733">
    <property type="entry name" value="Asn_synthase"/>
    <property type="match status" value="1"/>
</dbReference>
<feature type="active site" description="For GATase activity" evidence="8">
    <location>
        <position position="2"/>
    </location>
</feature>
<comment type="pathway">
    <text evidence="1">Amino-acid biosynthesis; L-asparagine biosynthesis; L-asparagine from L-aspartate (L-Gln route): step 1/1.</text>
</comment>
<dbReference type="EC" id="6.3.5.4" evidence="3"/>
<keyword evidence="4 9" id="KW-0547">Nucleotide-binding</keyword>
<gene>
    <name evidence="11" type="primary">ansB</name>
    <name evidence="11" type="ORF">GCM10007049_11840</name>
</gene>
<dbReference type="PIRSF" id="PIRSF001589">
    <property type="entry name" value="Asn_synthetase_glu-h"/>
    <property type="match status" value="1"/>
</dbReference>
<evidence type="ECO:0000256" key="8">
    <source>
        <dbReference type="PIRSR" id="PIRSR001589-1"/>
    </source>
</evidence>
<evidence type="ECO:0000256" key="6">
    <source>
        <dbReference type="ARBA" id="ARBA00022962"/>
    </source>
</evidence>
<sequence length="598" mass="66908">MCGINMVLHQGEGASKAIFKMNRSTAHRGPDHSAWLQLSDRLYVGGNRLITVDPGDYSNPPICTEDQAFCLVWNGAIYNTQELRNQLIDAGVMFSSRSDTEVLFQWLILFPLRIGEINGMYSFIFIDKKNNTALIARDPSGQKPLYYYQEGNTWVISSELRAIMGSGLAKVQLNQGQLQPYYYLRHAWSSQTMVAGIRQLNPGDMLSLDLDTGEASFARIAPVASSADSVAVEDMDFPALLSEAMLRHMEADVPVGLMLSGGVDSSLLLASWMAETQIPLHTYTASFGMEKAGYVDHKFAKKLAKKYRCEAHEVKISAEILVREWPEYISTLDQPVGDSAGFVSWQIAKAAKAHSKILISGAGADELFAGYRRHQAYKTYLKNPKLWSIIASFGKNFPFLPAALKKFFTSIETSSFHSFVNMTALQPVPQVLFNGFQKEFANQQEGFLKALAWDREVYLVQDILKVHDNALMAEGIEGRAPYLDVQIRQMAMKIPEHHLLSMPAKDPLVKALEAAGHPEIGKRKKWGFGLPFGAWMEQEASLRRLVNKEIHAFMDRHPKELPAEYIAFNQGRAGGVGSNALLLWNIFVLASWCNYHKL</sequence>
<dbReference type="RefSeq" id="WP_044201484.1">
    <property type="nucleotide sequence ID" value="NZ_BMWX01000002.1"/>
</dbReference>
<dbReference type="GO" id="GO:0004066">
    <property type="term" value="F:asparagine synthase (glutamine-hydrolyzing) activity"/>
    <property type="evidence" value="ECO:0007669"/>
    <property type="project" value="UniProtKB-EC"/>
</dbReference>
<evidence type="ECO:0000256" key="5">
    <source>
        <dbReference type="ARBA" id="ARBA00022840"/>
    </source>
</evidence>
<dbReference type="PANTHER" id="PTHR43284:SF1">
    <property type="entry name" value="ASPARAGINE SYNTHETASE"/>
    <property type="match status" value="1"/>
</dbReference>
<comment type="similarity">
    <text evidence="2">Belongs to the asparagine synthetase family.</text>
</comment>
<dbReference type="PROSITE" id="PS51278">
    <property type="entry name" value="GATASE_TYPE_2"/>
    <property type="match status" value="1"/>
</dbReference>
<evidence type="ECO:0000313" key="11">
    <source>
        <dbReference type="EMBL" id="GGZ20875.1"/>
    </source>
</evidence>
<comment type="caution">
    <text evidence="11">The sequence shown here is derived from an EMBL/GenBank/DDBJ whole genome shotgun (WGS) entry which is preliminary data.</text>
</comment>
<feature type="domain" description="Glutamine amidotransferase type-2" evidence="10">
    <location>
        <begin position="2"/>
        <end position="211"/>
    </location>
</feature>
<dbReference type="InterPro" id="IPR033738">
    <property type="entry name" value="AsnB_N"/>
</dbReference>
<dbReference type="NCBIfam" id="TIGR01536">
    <property type="entry name" value="asn_synth_AEB"/>
    <property type="match status" value="1"/>
</dbReference>
<dbReference type="CDD" id="cd00712">
    <property type="entry name" value="AsnB"/>
    <property type="match status" value="1"/>
</dbReference>
<dbReference type="InterPro" id="IPR051786">
    <property type="entry name" value="ASN_synthetase/amidase"/>
</dbReference>
<keyword evidence="8" id="KW-0061">Asparagine biosynthesis</keyword>
<dbReference type="InterPro" id="IPR017932">
    <property type="entry name" value="GATase_2_dom"/>
</dbReference>
<keyword evidence="5 9" id="KW-0067">ATP-binding</keyword>
<dbReference type="GO" id="GO:0006529">
    <property type="term" value="P:asparagine biosynthetic process"/>
    <property type="evidence" value="ECO:0007669"/>
    <property type="project" value="UniProtKB-KW"/>
</dbReference>
<dbReference type="GO" id="GO:0005524">
    <property type="term" value="F:ATP binding"/>
    <property type="evidence" value="ECO:0007669"/>
    <property type="project" value="UniProtKB-KW"/>
</dbReference>
<dbReference type="InterPro" id="IPR006426">
    <property type="entry name" value="Asn_synth_AEB"/>
</dbReference>
<reference evidence="11" key="1">
    <citation type="journal article" date="2014" name="Int. J. Syst. Evol. Microbiol.">
        <title>Complete genome sequence of Corynebacterium casei LMG S-19264T (=DSM 44701T), isolated from a smear-ripened cheese.</title>
        <authorList>
            <consortium name="US DOE Joint Genome Institute (JGI-PGF)"/>
            <person name="Walter F."/>
            <person name="Albersmeier A."/>
            <person name="Kalinowski J."/>
            <person name="Ruckert C."/>
        </authorList>
    </citation>
    <scope>NUCLEOTIDE SEQUENCE</scope>
    <source>
        <strain evidence="11">KCTC 12368</strain>
    </source>
</reference>
<dbReference type="Pfam" id="PF13537">
    <property type="entry name" value="GATase_7"/>
    <property type="match status" value="1"/>
</dbReference>
<evidence type="ECO:0000256" key="7">
    <source>
        <dbReference type="ARBA" id="ARBA00048741"/>
    </source>
</evidence>
<evidence type="ECO:0000256" key="1">
    <source>
        <dbReference type="ARBA" id="ARBA00005187"/>
    </source>
</evidence>
<name>A0A918PTP3_9BACT</name>
<dbReference type="EMBL" id="BMWX01000002">
    <property type="protein sequence ID" value="GGZ20875.1"/>
    <property type="molecule type" value="Genomic_DNA"/>
</dbReference>
<protein>
    <recommendedName>
        <fullName evidence="3">asparagine synthase (glutamine-hydrolyzing)</fullName>
        <ecNumber evidence="3">6.3.5.4</ecNumber>
    </recommendedName>
</protein>
<evidence type="ECO:0000256" key="9">
    <source>
        <dbReference type="PIRSR" id="PIRSR001589-2"/>
    </source>
</evidence>
<dbReference type="CDD" id="cd01991">
    <property type="entry name" value="Asn_synthase_B_C"/>
    <property type="match status" value="1"/>
</dbReference>
<feature type="binding site" evidence="9">
    <location>
        <begin position="360"/>
        <end position="361"/>
    </location>
    <ligand>
        <name>ATP</name>
        <dbReference type="ChEBI" id="CHEBI:30616"/>
    </ligand>
</feature>
<keyword evidence="6 8" id="KW-0315">Glutamine amidotransferase</keyword>
<evidence type="ECO:0000256" key="4">
    <source>
        <dbReference type="ARBA" id="ARBA00022741"/>
    </source>
</evidence>
<evidence type="ECO:0000313" key="12">
    <source>
        <dbReference type="Proteomes" id="UP000619457"/>
    </source>
</evidence>
<dbReference type="Gene3D" id="3.40.50.620">
    <property type="entry name" value="HUPs"/>
    <property type="match status" value="1"/>
</dbReference>
<dbReference type="Proteomes" id="UP000619457">
    <property type="component" value="Unassembled WGS sequence"/>
</dbReference>
<proteinExistence type="inferred from homology"/>
<reference evidence="11" key="2">
    <citation type="submission" date="2020-09" db="EMBL/GenBank/DDBJ databases">
        <authorList>
            <person name="Sun Q."/>
            <person name="Kim S."/>
        </authorList>
    </citation>
    <scope>NUCLEOTIDE SEQUENCE</scope>
    <source>
        <strain evidence="11">KCTC 12368</strain>
    </source>
</reference>
<feature type="binding site" evidence="9">
    <location>
        <position position="99"/>
    </location>
    <ligand>
        <name>L-glutamine</name>
        <dbReference type="ChEBI" id="CHEBI:58359"/>
    </ligand>
</feature>
<dbReference type="GO" id="GO:0005829">
    <property type="term" value="C:cytosol"/>
    <property type="evidence" value="ECO:0007669"/>
    <property type="project" value="TreeGrafter"/>
</dbReference>
<dbReference type="Gene3D" id="3.60.20.10">
    <property type="entry name" value="Glutamine Phosphoribosylpyrophosphate, subunit 1, domain 1"/>
    <property type="match status" value="1"/>
</dbReference>
<evidence type="ECO:0000256" key="3">
    <source>
        <dbReference type="ARBA" id="ARBA00012737"/>
    </source>
</evidence>
<dbReference type="AlphaFoldDB" id="A0A918PTP3"/>
<accession>A0A918PTP3</accession>
<organism evidence="11 12">
    <name type="scientific">Echinicola pacifica</name>
    <dbReference type="NCBI Taxonomy" id="346377"/>
    <lineage>
        <taxon>Bacteria</taxon>
        <taxon>Pseudomonadati</taxon>
        <taxon>Bacteroidota</taxon>
        <taxon>Cytophagia</taxon>
        <taxon>Cytophagales</taxon>
        <taxon>Cyclobacteriaceae</taxon>
        <taxon>Echinicola</taxon>
    </lineage>
</organism>
<dbReference type="PANTHER" id="PTHR43284">
    <property type="entry name" value="ASPARAGINE SYNTHETASE (GLUTAMINE-HYDROLYZING)"/>
    <property type="match status" value="1"/>
</dbReference>
<evidence type="ECO:0000256" key="2">
    <source>
        <dbReference type="ARBA" id="ARBA00005752"/>
    </source>
</evidence>
<dbReference type="SUPFAM" id="SSF56235">
    <property type="entry name" value="N-terminal nucleophile aminohydrolases (Ntn hydrolases)"/>
    <property type="match status" value="1"/>
</dbReference>
<dbReference type="SUPFAM" id="SSF52402">
    <property type="entry name" value="Adenine nucleotide alpha hydrolases-like"/>
    <property type="match status" value="1"/>
</dbReference>
<dbReference type="InterPro" id="IPR014729">
    <property type="entry name" value="Rossmann-like_a/b/a_fold"/>
</dbReference>
<comment type="catalytic activity">
    <reaction evidence="7">
        <text>L-aspartate + L-glutamine + ATP + H2O = L-asparagine + L-glutamate + AMP + diphosphate + H(+)</text>
        <dbReference type="Rhea" id="RHEA:12228"/>
        <dbReference type="ChEBI" id="CHEBI:15377"/>
        <dbReference type="ChEBI" id="CHEBI:15378"/>
        <dbReference type="ChEBI" id="CHEBI:29985"/>
        <dbReference type="ChEBI" id="CHEBI:29991"/>
        <dbReference type="ChEBI" id="CHEBI:30616"/>
        <dbReference type="ChEBI" id="CHEBI:33019"/>
        <dbReference type="ChEBI" id="CHEBI:58048"/>
        <dbReference type="ChEBI" id="CHEBI:58359"/>
        <dbReference type="ChEBI" id="CHEBI:456215"/>
        <dbReference type="EC" id="6.3.5.4"/>
    </reaction>
</comment>
<dbReference type="InterPro" id="IPR029055">
    <property type="entry name" value="Ntn_hydrolases_N"/>
</dbReference>
<dbReference type="InterPro" id="IPR001962">
    <property type="entry name" value="Asn_synthase"/>
</dbReference>